<dbReference type="InterPro" id="IPR007197">
    <property type="entry name" value="rSAM"/>
</dbReference>
<dbReference type="SFLD" id="SFLDS00029">
    <property type="entry name" value="Radical_SAM"/>
    <property type="match status" value="1"/>
</dbReference>
<comment type="caution">
    <text evidence="6">The sequence shown here is derived from an EMBL/GenBank/DDBJ whole genome shotgun (WGS) entry which is preliminary data.</text>
</comment>
<evidence type="ECO:0000256" key="2">
    <source>
        <dbReference type="ARBA" id="ARBA00022723"/>
    </source>
</evidence>
<proteinExistence type="predicted"/>
<dbReference type="GO" id="GO:0051536">
    <property type="term" value="F:iron-sulfur cluster binding"/>
    <property type="evidence" value="ECO:0007669"/>
    <property type="project" value="UniProtKB-KW"/>
</dbReference>
<keyword evidence="7" id="KW-1185">Reference proteome</keyword>
<dbReference type="Pfam" id="PF04055">
    <property type="entry name" value="Radical_SAM"/>
    <property type="match status" value="1"/>
</dbReference>
<keyword evidence="3" id="KW-0408">Iron</keyword>
<evidence type="ECO:0000313" key="7">
    <source>
        <dbReference type="Proteomes" id="UP000587396"/>
    </source>
</evidence>
<reference evidence="6 7" key="1">
    <citation type="submission" date="2020-08" db="EMBL/GenBank/DDBJ databases">
        <authorList>
            <person name="Liu C."/>
            <person name="Sun Q."/>
        </authorList>
    </citation>
    <scope>NUCLEOTIDE SEQUENCE [LARGE SCALE GENOMIC DNA]</scope>
    <source>
        <strain evidence="6 7">N22</strain>
    </source>
</reference>
<name>A0A842JFG3_9ACTN</name>
<keyword evidence="2" id="KW-0479">Metal-binding</keyword>
<dbReference type="EMBL" id="JACMSE010000007">
    <property type="protein sequence ID" value="MBC2889686.1"/>
    <property type="molecule type" value="Genomic_DNA"/>
</dbReference>
<evidence type="ECO:0000256" key="4">
    <source>
        <dbReference type="ARBA" id="ARBA00023014"/>
    </source>
</evidence>
<dbReference type="PANTHER" id="PTHR43288">
    <property type="entry name" value="BIOTIN SYNTHASE-RELATED PROTEIN, RADICAL SAM SUPERFAMILY"/>
    <property type="match status" value="1"/>
</dbReference>
<sequence length="426" mass="47518">MGNEALDTALAGYAEVGERYVKALEDKGLVFAEPGEGAVRRAELRAELAARGVAVRNAGASLSTGHLSPACVECTGNRGSETFSTTFKCHRDCYFCFNHNQPDYDTFFREGCPWEESLARAAAENDTLACVGLTGGEPLLDLENALRFLERAGELWPSAHKRLYTSGDLLTEESAARLRDAGLDEIRFSVKDDDEPAQQERVIAAMRLARRHIPSVMVEMPVIPGAKEHMRQLFRRFEEVGIDGINLLEFCFPFCNWDEFSRRGFTLKNPPFEVMYDYGYSGGLAVAGSEELVLELMLWALDEGLTFGMHYCSLENKHRSEVRQKNERAAHAHPCVAFDEGDFFLKTAKVFGPDREAARRALEAAGCADFMEDAEEQSIAFPPRYLETARAAKRADGEPVRPMTCYLVYETEENGGYLIDVALREA</sequence>
<dbReference type="SUPFAM" id="SSF102114">
    <property type="entry name" value="Radical SAM enzymes"/>
    <property type="match status" value="1"/>
</dbReference>
<dbReference type="Gene3D" id="3.20.20.70">
    <property type="entry name" value="Aldolase class I"/>
    <property type="match status" value="1"/>
</dbReference>
<dbReference type="RefSeq" id="WP_185905478.1">
    <property type="nucleotide sequence ID" value="NZ_JACMSE010000007.1"/>
</dbReference>
<organism evidence="6 7">
    <name type="scientific">Gordonibacter massiliensis</name>
    <name type="common">ex Traore et al. 2017</name>
    <dbReference type="NCBI Taxonomy" id="1841863"/>
    <lineage>
        <taxon>Bacteria</taxon>
        <taxon>Bacillati</taxon>
        <taxon>Actinomycetota</taxon>
        <taxon>Coriobacteriia</taxon>
        <taxon>Eggerthellales</taxon>
        <taxon>Eggerthellaceae</taxon>
        <taxon>Gordonibacter</taxon>
    </lineage>
</organism>
<dbReference type="CDD" id="cd01335">
    <property type="entry name" value="Radical_SAM"/>
    <property type="match status" value="1"/>
</dbReference>
<evidence type="ECO:0000259" key="5">
    <source>
        <dbReference type="PROSITE" id="PS51918"/>
    </source>
</evidence>
<dbReference type="GO" id="GO:0046872">
    <property type="term" value="F:metal ion binding"/>
    <property type="evidence" value="ECO:0007669"/>
    <property type="project" value="UniProtKB-KW"/>
</dbReference>
<dbReference type="PANTHER" id="PTHR43288:SF1">
    <property type="entry name" value="GLYCYL-RADICAL ENZYME ACTIVATING ENZYME MJ0021-RELATED"/>
    <property type="match status" value="1"/>
</dbReference>
<dbReference type="InterPro" id="IPR058240">
    <property type="entry name" value="rSAM_sf"/>
</dbReference>
<evidence type="ECO:0000313" key="6">
    <source>
        <dbReference type="EMBL" id="MBC2889686.1"/>
    </source>
</evidence>
<accession>A0A842JFG3</accession>
<gene>
    <name evidence="6" type="ORF">H7313_10075</name>
</gene>
<dbReference type="PROSITE" id="PS51918">
    <property type="entry name" value="RADICAL_SAM"/>
    <property type="match status" value="1"/>
</dbReference>
<dbReference type="GO" id="GO:0003824">
    <property type="term" value="F:catalytic activity"/>
    <property type="evidence" value="ECO:0007669"/>
    <property type="project" value="InterPro"/>
</dbReference>
<dbReference type="InterPro" id="IPR013785">
    <property type="entry name" value="Aldolase_TIM"/>
</dbReference>
<keyword evidence="1" id="KW-0949">S-adenosyl-L-methionine</keyword>
<evidence type="ECO:0000256" key="1">
    <source>
        <dbReference type="ARBA" id="ARBA00022691"/>
    </source>
</evidence>
<evidence type="ECO:0000256" key="3">
    <source>
        <dbReference type="ARBA" id="ARBA00023004"/>
    </source>
</evidence>
<feature type="domain" description="Radical SAM core" evidence="5">
    <location>
        <begin position="75"/>
        <end position="285"/>
    </location>
</feature>
<keyword evidence="4" id="KW-0411">Iron-sulfur</keyword>
<dbReference type="Proteomes" id="UP000587396">
    <property type="component" value="Unassembled WGS sequence"/>
</dbReference>
<protein>
    <submittedName>
        <fullName evidence="6">Radical SAM protein</fullName>
    </submittedName>
</protein>
<dbReference type="AlphaFoldDB" id="A0A842JFG3"/>